<dbReference type="Proteomes" id="UP000002878">
    <property type="component" value="Chromosome"/>
</dbReference>
<dbReference type="InterPro" id="IPR048587">
    <property type="entry name" value="CvfB_S1_3rd"/>
</dbReference>
<dbReference type="InterPro" id="IPR048588">
    <property type="entry name" value="CvfB_S1_2nd"/>
</dbReference>
<accession>I2C3E7</accession>
<dbReference type="Pfam" id="PF21543">
    <property type="entry name" value="CvfB_2nd"/>
    <property type="match status" value="1"/>
</dbReference>
<dbReference type="PANTHER" id="PTHR37296:SF1">
    <property type="entry name" value="CONSERVED VIRULENCE FACTOR B"/>
    <property type="match status" value="1"/>
</dbReference>
<evidence type="ECO:0000256" key="1">
    <source>
        <dbReference type="PIRNR" id="PIRNR012524"/>
    </source>
</evidence>
<dbReference type="InterPro" id="IPR012340">
    <property type="entry name" value="NA-bd_OB-fold"/>
</dbReference>
<dbReference type="GO" id="GO:0003676">
    <property type="term" value="F:nucleic acid binding"/>
    <property type="evidence" value="ECO:0007669"/>
    <property type="project" value="InterPro"/>
</dbReference>
<organism evidence="3 4">
    <name type="scientific">Bacillus amyloliquefaciens (strain Y2)</name>
    <name type="common">Bacillus amyloliquefaciens subsp. plantarum (strain B9601-Y2)</name>
    <dbReference type="NCBI Taxonomy" id="1155777"/>
    <lineage>
        <taxon>Bacteria</taxon>
        <taxon>Bacillati</taxon>
        <taxon>Bacillota</taxon>
        <taxon>Bacilli</taxon>
        <taxon>Bacillales</taxon>
        <taxon>Bacillaceae</taxon>
        <taxon>Bacillus</taxon>
        <taxon>Bacillus amyloliquefaciens group</taxon>
    </lineage>
</organism>
<dbReference type="AlphaFoldDB" id="I2C3E7"/>
<dbReference type="EMBL" id="CP003332">
    <property type="protein sequence ID" value="AFJ61171.1"/>
    <property type="molecule type" value="Genomic_DNA"/>
</dbReference>
<dbReference type="Pfam" id="PF17783">
    <property type="entry name" value="WHD_CvfB"/>
    <property type="match status" value="1"/>
</dbReference>
<dbReference type="InterPro" id="IPR014464">
    <property type="entry name" value="CvfB_fam"/>
</dbReference>
<dbReference type="Gene3D" id="2.40.50.140">
    <property type="entry name" value="Nucleic acid-binding proteins"/>
    <property type="match status" value="2"/>
</dbReference>
<sequence length="301" mass="34412">MEKMRKTSASYGRIRKDDNMRPGQQLTLSIDHQTDFGYFLTDGEDTVLLHNSEITEDIEDRDEVDVFIYVDHQERLAATMKKPLISFYDYGWVEVTDAVEDMGVFVDVGLSKDALVATEHLPPYKSVWPQKGDRLYCMLKVTSRGRMFAKPAPEDIISELFTDAEEDVMNKDLTGTVYRLIASGSFLITDEGIRAFIHPSERKEEPRLGSRVTGRVIEVKEDGSVNMSLLPRKQDALSVDAEEILTYLRSRNGAMPYGDKSHPDDIRERFHLSKAAFKRALGHLMKNGKVYQEDGWTYEKQ</sequence>
<reference evidence="3 4" key="1">
    <citation type="journal article" date="2012" name="J. Biotechnol.">
        <title>Genome sequence of the plant growth promoting strain Bacillus amyloliquefaciens subsp. plantarum B9601-Y2 and expression of mersacidin and other secondary metabolites.</title>
        <authorList>
            <person name="He P."/>
            <person name="Hao K."/>
            <person name="Blom J."/>
            <person name="Ruckert C."/>
            <person name="Vater J."/>
            <person name="Mao Z."/>
            <person name="Wu Y."/>
            <person name="Hou M."/>
            <person name="He P."/>
            <person name="He Y."/>
            <person name="Borriss R."/>
        </authorList>
    </citation>
    <scope>NUCLEOTIDE SEQUENCE [LARGE SCALE GENOMIC DNA]</scope>
    <source>
        <strain evidence="3">Y2</strain>
    </source>
</reference>
<evidence type="ECO:0000313" key="3">
    <source>
        <dbReference type="EMBL" id="AFJ61171.1"/>
    </source>
</evidence>
<dbReference type="Gene3D" id="1.10.10.10">
    <property type="entry name" value="Winged helix-like DNA-binding domain superfamily/Winged helix DNA-binding domain"/>
    <property type="match status" value="1"/>
</dbReference>
<protein>
    <submittedName>
        <fullName evidence="3">Conserved virulence factor B</fullName>
    </submittedName>
</protein>
<dbReference type="SMART" id="SM00316">
    <property type="entry name" value="S1"/>
    <property type="match status" value="2"/>
</dbReference>
<feature type="domain" description="S1 motif" evidence="2">
    <location>
        <begin position="170"/>
        <end position="230"/>
    </location>
</feature>
<dbReference type="Pfam" id="PF13509">
    <property type="entry name" value="S1_2"/>
    <property type="match status" value="1"/>
</dbReference>
<gene>
    <name evidence="3" type="primary">yitL</name>
    <name evidence="3" type="ORF">MUS_1142</name>
</gene>
<evidence type="ECO:0000259" key="2">
    <source>
        <dbReference type="PROSITE" id="PS50126"/>
    </source>
</evidence>
<dbReference type="HOGENOM" id="CLU_064885_0_0_9"/>
<dbReference type="Pfam" id="PF21191">
    <property type="entry name" value="CvfB_1st"/>
    <property type="match status" value="1"/>
</dbReference>
<evidence type="ECO:0000313" key="4">
    <source>
        <dbReference type="Proteomes" id="UP000002878"/>
    </source>
</evidence>
<dbReference type="CDD" id="cd00164">
    <property type="entry name" value="S1_like"/>
    <property type="match status" value="1"/>
</dbReference>
<dbReference type="PANTHER" id="PTHR37296">
    <property type="entry name" value="CONSERVED VIRULENCE FACTOR B"/>
    <property type="match status" value="1"/>
</dbReference>
<dbReference type="KEGG" id="bqy:MUS_1142"/>
<name>I2C3E7_BACAY</name>
<proteinExistence type="inferred from homology"/>
<dbReference type="PIRSF" id="PIRSF012524">
    <property type="entry name" value="YitL_S1"/>
    <property type="match status" value="1"/>
</dbReference>
<dbReference type="InterPro" id="IPR040764">
    <property type="entry name" value="CvfB_WH"/>
</dbReference>
<dbReference type="PROSITE" id="PS50126">
    <property type="entry name" value="S1"/>
    <property type="match status" value="1"/>
</dbReference>
<dbReference type="InterPro" id="IPR039566">
    <property type="entry name" value="CvfB_S1_st"/>
</dbReference>
<dbReference type="InterPro" id="IPR036388">
    <property type="entry name" value="WH-like_DNA-bd_sf"/>
</dbReference>
<dbReference type="InterPro" id="IPR003029">
    <property type="entry name" value="S1_domain"/>
</dbReference>
<comment type="similarity">
    <text evidence="1">Belongs to the CvfB family.</text>
</comment>
<dbReference type="PATRIC" id="fig|1126211.3.peg.1080"/>